<protein>
    <recommendedName>
        <fullName evidence="4">Tetratricopeptide repeat protein</fullName>
    </recommendedName>
</protein>
<gene>
    <name evidence="2" type="ORF">FIL70_05800</name>
</gene>
<dbReference type="AlphaFoldDB" id="A0A5B8CDY4"/>
<dbReference type="Proteomes" id="UP000311469">
    <property type="component" value="Chromosome cSF1"/>
</dbReference>
<evidence type="ECO:0000313" key="3">
    <source>
        <dbReference type="Proteomes" id="UP000311469"/>
    </source>
</evidence>
<evidence type="ECO:0000313" key="2">
    <source>
        <dbReference type="EMBL" id="QDC36812.1"/>
    </source>
</evidence>
<keyword evidence="1" id="KW-0732">Signal</keyword>
<evidence type="ECO:0000256" key="1">
    <source>
        <dbReference type="SAM" id="SignalP"/>
    </source>
</evidence>
<reference evidence="2 3" key="1">
    <citation type="submission" date="2019-06" db="EMBL/GenBank/DDBJ databases">
        <title>Genome organization and adaptive potential of archetypical organophosphate degarding Sphingobium fuliginis ATCC 27551.</title>
        <authorList>
            <person name="Sarwar A."/>
            <person name="Parthasarathy S."/>
            <person name="Singh C."/>
            <person name="Siddavattam D."/>
        </authorList>
    </citation>
    <scope>NUCLEOTIDE SEQUENCE [LARGE SCALE GENOMIC DNA]</scope>
    <source>
        <strain evidence="2 3">ATCC 27551</strain>
    </source>
</reference>
<name>A0A5B8CDY4_SPHSA</name>
<feature type="signal peptide" evidence="1">
    <location>
        <begin position="1"/>
        <end position="28"/>
    </location>
</feature>
<accession>A0A5B8CDY4</accession>
<evidence type="ECO:0008006" key="4">
    <source>
        <dbReference type="Google" id="ProtNLM"/>
    </source>
</evidence>
<feature type="chain" id="PRO_5022973454" description="Tetratricopeptide repeat protein" evidence="1">
    <location>
        <begin position="29"/>
        <end position="426"/>
    </location>
</feature>
<sequence length="426" mass="43949">MNMRFVTPVALALTLALAGGAVSVPAFAAKKEEKKGGAPKLNVSPDVVKALQTAQQAAEKQDFAAAKAALADADSKAKSNDDKYQIGAIKLNTSIAGKDAAMQSEALTQMLDSGLTPPEQAGQFNAVAADQALQAKNYDLAITRAQAAAQAGYKPEAVNVTLAQAYFGKAGTANASVEPQRGLNQQGLAALKAAADATRASGGQVPAQWYQIGVSRAATAKLPEVTEWAKMAYQAAPSGENLRTLIRLFQQANPNISNRENLDVLRLMATSGGLVVAQDYLEYAEMASKTGIYGEVKSAIDAGRGKGVLNASQGGDLYQPAVSKIAGDKGSLGTAEADARKAANGKIAAATADAYLGYGDYAKAAAMFELAKQKGGVDADEINTRMGIAKALGGDNASAKAAFQSVQAGSRKQIADLWLAYLATKA</sequence>
<dbReference type="RefSeq" id="WP_025552082.1">
    <property type="nucleotide sequence ID" value="NZ_CP041016.1"/>
</dbReference>
<dbReference type="KEGG" id="sufl:FIL70_05800"/>
<dbReference type="EMBL" id="CP041016">
    <property type="protein sequence ID" value="QDC36812.1"/>
    <property type="molecule type" value="Genomic_DNA"/>
</dbReference>
<organism evidence="2 3">
    <name type="scientific">Sphingobium fuliginis ATCC 27551</name>
    <dbReference type="NCBI Taxonomy" id="1208342"/>
    <lineage>
        <taxon>Bacteria</taxon>
        <taxon>Pseudomonadati</taxon>
        <taxon>Pseudomonadota</taxon>
        <taxon>Alphaproteobacteria</taxon>
        <taxon>Sphingomonadales</taxon>
        <taxon>Sphingomonadaceae</taxon>
        <taxon>Sphingobium</taxon>
    </lineage>
</organism>
<proteinExistence type="predicted"/>